<feature type="compositionally biased region" description="Polar residues" evidence="13">
    <location>
        <begin position="28"/>
        <end position="57"/>
    </location>
</feature>
<evidence type="ECO:0000256" key="11">
    <source>
        <dbReference type="PROSITE-ProRule" id="PRU00108"/>
    </source>
</evidence>
<reference evidence="15 16" key="1">
    <citation type="journal article" date="2016" name="Genome Biol. Evol.">
        <title>Gene Family Evolution Reflects Adaptation to Soil Environmental Stressors in the Genome of the Collembolan Orchesella cincta.</title>
        <authorList>
            <person name="Faddeeva-Vakhrusheva A."/>
            <person name="Derks M.F."/>
            <person name="Anvar S.Y."/>
            <person name="Agamennone V."/>
            <person name="Suring W."/>
            <person name="Smit S."/>
            <person name="van Straalen N.M."/>
            <person name="Roelofs D."/>
        </authorList>
    </citation>
    <scope>NUCLEOTIDE SEQUENCE [LARGE SCALE GENOMIC DNA]</scope>
    <source>
        <tissue evidence="15">Mixed pool</tissue>
    </source>
</reference>
<keyword evidence="4" id="KW-0805">Transcription regulation</keyword>
<dbReference type="Proteomes" id="UP000094527">
    <property type="component" value="Unassembled WGS sequence"/>
</dbReference>
<dbReference type="InterPro" id="IPR009057">
    <property type="entry name" value="Homeodomain-like_sf"/>
</dbReference>
<dbReference type="EMBL" id="LJIJ01000097">
    <property type="protein sequence ID" value="ODN02740.1"/>
    <property type="molecule type" value="Genomic_DNA"/>
</dbReference>
<evidence type="ECO:0000313" key="16">
    <source>
        <dbReference type="Proteomes" id="UP000094527"/>
    </source>
</evidence>
<keyword evidence="3" id="KW-0217">Developmental protein</keyword>
<evidence type="ECO:0000256" key="5">
    <source>
        <dbReference type="ARBA" id="ARBA00023125"/>
    </source>
</evidence>
<protein>
    <recommendedName>
        <fullName evidence="10">Homeobox protein ceh-24</fullName>
    </recommendedName>
</protein>
<proteinExistence type="inferred from homology"/>
<feature type="compositionally biased region" description="Low complexity" evidence="13">
    <location>
        <begin position="88"/>
        <end position="104"/>
    </location>
</feature>
<evidence type="ECO:0000256" key="10">
    <source>
        <dbReference type="ARBA" id="ARBA00068167"/>
    </source>
</evidence>
<dbReference type="GO" id="GO:0000978">
    <property type="term" value="F:RNA polymerase II cis-regulatory region sequence-specific DNA binding"/>
    <property type="evidence" value="ECO:0007669"/>
    <property type="project" value="TreeGrafter"/>
</dbReference>
<evidence type="ECO:0000256" key="7">
    <source>
        <dbReference type="ARBA" id="ARBA00023163"/>
    </source>
</evidence>
<organism evidence="15 16">
    <name type="scientific">Orchesella cincta</name>
    <name type="common">Springtail</name>
    <name type="synonym">Podura cincta</name>
    <dbReference type="NCBI Taxonomy" id="48709"/>
    <lineage>
        <taxon>Eukaryota</taxon>
        <taxon>Metazoa</taxon>
        <taxon>Ecdysozoa</taxon>
        <taxon>Arthropoda</taxon>
        <taxon>Hexapoda</taxon>
        <taxon>Collembola</taxon>
        <taxon>Entomobryomorpha</taxon>
        <taxon>Entomobryoidea</taxon>
        <taxon>Orchesellidae</taxon>
        <taxon>Orchesellinae</taxon>
        <taxon>Orchesella</taxon>
    </lineage>
</organism>
<feature type="region of interest" description="Disordered" evidence="13">
    <location>
        <begin position="298"/>
        <end position="338"/>
    </location>
</feature>
<dbReference type="Pfam" id="PF00046">
    <property type="entry name" value="Homeodomain"/>
    <property type="match status" value="1"/>
</dbReference>
<dbReference type="GO" id="GO:0005634">
    <property type="term" value="C:nucleus"/>
    <property type="evidence" value="ECO:0007669"/>
    <property type="project" value="UniProtKB-SubCell"/>
</dbReference>
<gene>
    <name evidence="15" type="ORF">Ocin01_03954</name>
</gene>
<evidence type="ECO:0000256" key="3">
    <source>
        <dbReference type="ARBA" id="ARBA00022473"/>
    </source>
</evidence>
<feature type="compositionally biased region" description="Low complexity" evidence="13">
    <location>
        <begin position="583"/>
        <end position="614"/>
    </location>
</feature>
<feature type="compositionally biased region" description="Low complexity" evidence="13">
    <location>
        <begin position="321"/>
        <end position="336"/>
    </location>
</feature>
<feature type="region of interest" description="Disordered" evidence="13">
    <location>
        <begin position="551"/>
        <end position="623"/>
    </location>
</feature>
<dbReference type="CDD" id="cd00086">
    <property type="entry name" value="homeodomain"/>
    <property type="match status" value="1"/>
</dbReference>
<feature type="compositionally biased region" description="Polar residues" evidence="13">
    <location>
        <begin position="298"/>
        <end position="313"/>
    </location>
</feature>
<keyword evidence="16" id="KW-1185">Reference proteome</keyword>
<dbReference type="OMA" id="IKEDEDC"/>
<accession>A0A1D2NBV9</accession>
<evidence type="ECO:0000256" key="1">
    <source>
        <dbReference type="ARBA" id="ARBA00004123"/>
    </source>
</evidence>
<comment type="similarity">
    <text evidence="2">Belongs to the NK-2 homeobox family.</text>
</comment>
<evidence type="ECO:0000256" key="2">
    <source>
        <dbReference type="ARBA" id="ARBA00005661"/>
    </source>
</evidence>
<feature type="non-terminal residue" evidence="15">
    <location>
        <position position="1"/>
    </location>
</feature>
<evidence type="ECO:0000256" key="9">
    <source>
        <dbReference type="ARBA" id="ARBA00057950"/>
    </source>
</evidence>
<evidence type="ECO:0000256" key="6">
    <source>
        <dbReference type="ARBA" id="ARBA00023155"/>
    </source>
</evidence>
<dbReference type="PANTHER" id="PTHR24340">
    <property type="entry name" value="HOMEOBOX PROTEIN NKX"/>
    <property type="match status" value="1"/>
</dbReference>
<dbReference type="FunFam" id="1.10.10.60:FF:000296">
    <property type="entry name" value="Scarecrow, isoform A"/>
    <property type="match status" value="1"/>
</dbReference>
<dbReference type="SMART" id="SM00389">
    <property type="entry name" value="HOX"/>
    <property type="match status" value="1"/>
</dbReference>
<name>A0A1D2NBV9_ORCCI</name>
<sequence>KVDPSGSNTGDSSSFWYWQPSLSVGAISSTTAEGTPSSDSSATTLPSGSSNSTNQAQYIKDEPSPPSSPGSNHIIPSKSTHHPQKLATSINVATSSNTNNNSSTKVEDESKLKNSESCIVTQPSSTTTTVVGAPTTTTTTTSYNSIKHETDHRISNNLTNADASNSNVILSQSITTNQVGHPPSIKEDEDCCTEDEEDFDNHQLTELENHSSGSSSIFKQFQSFRTGALELATLADLSGELAMSLSPKYSANLLNQHHHHISGAHSTPFSVTDILSPLEESYRLKGLVGNSLDSSSGVLSHITSGSSNTDSGTPPSPYRVSSSATTTSNNGNTNNNLISLQTLGQNHSISVSSANSNSCTIGGNQSPVSSTSSSISAVAAAAAAAMNVPTSSPYTHMHVPQLSHPGAAAAAFSSQYCNGADLHGMTGHYGDVRSSATAAGWYGASATDPRFAITRLMGSSGAGMNMNVSNMSGLSACSVGDSKPMQFPLAQRRKRRVLFTQAQVYELERRFKQQKYLSAPEREHLASLIHLTPTQVKIWFQNHRYKCKRQAKEKAMAEQSSQSQSSPRRVAVPVLVKDGKPCGSSNGDANSTSGGSASSGSVVSNVGNSASPNSQSSLGMPPNCSQSGSMVSFYHQSASSCTGSGSFGGSSSLAALGGYQRHSLTPTLGMASHALPHHQQQQHHQQQAGLMCATTYLPPLQSRAW</sequence>
<feature type="region of interest" description="Disordered" evidence="13">
    <location>
        <begin position="28"/>
        <end position="118"/>
    </location>
</feature>
<dbReference type="PANTHER" id="PTHR24340:SF41">
    <property type="entry name" value="MUSCLE-SPECIFIC HOMEOBOX PROTEIN TINMAN-RELATED"/>
    <property type="match status" value="1"/>
</dbReference>
<dbReference type="OrthoDB" id="3137333at2759"/>
<dbReference type="InterPro" id="IPR001356">
    <property type="entry name" value="HD"/>
</dbReference>
<dbReference type="Gene3D" id="1.10.10.60">
    <property type="entry name" value="Homeodomain-like"/>
    <property type="match status" value="1"/>
</dbReference>
<feature type="DNA-binding region" description="Homeobox" evidence="11">
    <location>
        <begin position="492"/>
        <end position="551"/>
    </location>
</feature>
<dbReference type="PROSITE" id="PS00027">
    <property type="entry name" value="HOMEOBOX_1"/>
    <property type="match status" value="1"/>
</dbReference>
<keyword evidence="7" id="KW-0804">Transcription</keyword>
<dbReference type="GO" id="GO:0030154">
    <property type="term" value="P:cell differentiation"/>
    <property type="evidence" value="ECO:0007669"/>
    <property type="project" value="TreeGrafter"/>
</dbReference>
<dbReference type="PROSITE" id="PS50071">
    <property type="entry name" value="HOMEOBOX_2"/>
    <property type="match status" value="1"/>
</dbReference>
<evidence type="ECO:0000256" key="12">
    <source>
        <dbReference type="RuleBase" id="RU000682"/>
    </source>
</evidence>
<evidence type="ECO:0000256" key="13">
    <source>
        <dbReference type="SAM" id="MobiDB-lite"/>
    </source>
</evidence>
<evidence type="ECO:0000256" key="4">
    <source>
        <dbReference type="ARBA" id="ARBA00023015"/>
    </source>
</evidence>
<evidence type="ECO:0000313" key="15">
    <source>
        <dbReference type="EMBL" id="ODN02740.1"/>
    </source>
</evidence>
<dbReference type="STRING" id="48709.A0A1D2NBV9"/>
<evidence type="ECO:0000256" key="8">
    <source>
        <dbReference type="ARBA" id="ARBA00023242"/>
    </source>
</evidence>
<comment type="subcellular location">
    <subcellularLocation>
        <location evidence="1 11 12">Nucleus</location>
    </subcellularLocation>
</comment>
<feature type="domain" description="Homeobox" evidence="14">
    <location>
        <begin position="490"/>
        <end position="550"/>
    </location>
</feature>
<evidence type="ECO:0000259" key="14">
    <source>
        <dbReference type="PROSITE" id="PS50071"/>
    </source>
</evidence>
<feature type="compositionally biased region" description="Basic and acidic residues" evidence="13">
    <location>
        <begin position="105"/>
        <end position="114"/>
    </location>
</feature>
<dbReference type="InterPro" id="IPR050394">
    <property type="entry name" value="Homeobox_NK-like"/>
</dbReference>
<dbReference type="SUPFAM" id="SSF46689">
    <property type="entry name" value="Homeodomain-like"/>
    <property type="match status" value="1"/>
</dbReference>
<dbReference type="GO" id="GO:0000981">
    <property type="term" value="F:DNA-binding transcription factor activity, RNA polymerase II-specific"/>
    <property type="evidence" value="ECO:0007669"/>
    <property type="project" value="InterPro"/>
</dbReference>
<keyword evidence="8 11" id="KW-0539">Nucleus</keyword>
<keyword evidence="5 11" id="KW-0238">DNA-binding</keyword>
<comment type="function">
    <text evidence="9">Probable transcriptional regulator that is required in neural development for the normal formation of sublateral cholinergic motor neuron processes. Plays a role in regulating the expression of acetylcholine transporter protein unc-17 in the sublateral processes. In particular, it is required in sublateral motor neurons for a left-right turning behavior that occurs during the lethargus phase of the normal sleep process called 'flipping'. During 'flipping' animals rotate 180 degrees about their longitudinal axis.</text>
</comment>
<keyword evidence="6 11" id="KW-0371">Homeobox</keyword>
<dbReference type="InterPro" id="IPR017970">
    <property type="entry name" value="Homeobox_CS"/>
</dbReference>
<comment type="caution">
    <text evidence="15">The sequence shown here is derived from an EMBL/GenBank/DDBJ whole genome shotgun (WGS) entry which is preliminary data.</text>
</comment>
<dbReference type="AlphaFoldDB" id="A0A1D2NBV9"/>